<feature type="compositionally biased region" description="Basic and acidic residues" evidence="1">
    <location>
        <begin position="868"/>
        <end position="890"/>
    </location>
</feature>
<dbReference type="GeneID" id="54357489"/>
<protein>
    <submittedName>
        <fullName evidence="4">Uncharacterized protein</fullName>
    </submittedName>
</protein>
<sequence length="939" mass="101972">MSRIIHSFDGLAWWQHHILSRRQDGPSEATSTSPDANTATQDNTRMHLYIALGAAIGILILIGVFCAIVLIKRRRRLDIQELETGHVDSEEDVRFGQGVMAGKPIIFLVPPHGQIPLPAMNQRNLLDDPEKEMNILSSNPAPRRPAKKTANILKRISERYSTAGDVGEAESNPTASLDADPENTGQLRFPPFEEEVRFAHNATNRARPMTTPRARHVRGVSSRTFFNFMPEGDRPPSLPPLGQVSPFHVPQLRRGLTMKRSGSLRTRLSFNSGGNVNAPILRPNRRSFFGSADFYRISKHDRTISMRSDLSTQRSTPSTIKARPRSKESRSAAVKSRASTRPTVSRSNSDVGTFRTGSAASSELPESSWNRFSVHRIETANQISIKRLSGTGPLIGAVKSVQRITGPIKRLQPKVIVTANGSPVDRKRSSVIKRLSLVRAQMEGSPNTATPPRRRTPSTQLLYRSVDHSVSPITPPRKAYQHRTSQGNPQQAQKSTTAIAGSGNDQGAAMKAAQISNISIGIATTTRQPVAYPAPVAFTQDGAEDPFFLDRTIYSPRSGASPRSGGRRKRSSGKQSPVSPQSTDSTPMRYACSRVMHGIKEEVESDNEGEVSPAVTVTQIHSSPLPRATPTSGAWLAASPTLPTAAARATYNSPAVDHRSMSARAASVTSRQSMRSSVSRLSIPEFPSTPSRFHAGPGSVVSEPDPLPAHAYSDPSTLSSARDNGSSVASSSPPVPTTSNSTSTLPSSPLDLPSSPPIIARSLPVLPIQSPKAAYRLSKLSKDDEELIPLTATSQPGPLLPRTAMEKPKKSRSSPRKAVATEDSSKPRRTRPTKGEAEIDAMRRRITHALDGYGSTTASPSTVPAAQDEGRAHDSGHEELDGGEHHREDFDAYDEADDDDSIWEAPKLPELDFDPAPLFTNSPAASQLHARRMHRTPRR</sequence>
<feature type="compositionally biased region" description="Low complexity" evidence="1">
    <location>
        <begin position="726"/>
        <end position="753"/>
    </location>
</feature>
<feature type="transmembrane region" description="Helical" evidence="2">
    <location>
        <begin position="48"/>
        <end position="71"/>
    </location>
</feature>
<feature type="compositionally biased region" description="Polar residues" evidence="1">
    <location>
        <begin position="667"/>
        <end position="680"/>
    </location>
</feature>
<dbReference type="Proteomes" id="UP000504637">
    <property type="component" value="Unplaced"/>
</dbReference>
<feature type="compositionally biased region" description="Polar residues" evidence="1">
    <location>
        <begin position="714"/>
        <end position="725"/>
    </location>
</feature>
<gene>
    <name evidence="4" type="ORF">K489DRAFT_215594</name>
</gene>
<name>A0A6J3M5D5_9PEZI</name>
<keyword evidence="2" id="KW-0812">Transmembrane</keyword>
<feature type="compositionally biased region" description="Basic residues" evidence="1">
    <location>
        <begin position="929"/>
        <end position="939"/>
    </location>
</feature>
<accession>A0A6J3M5D5</accession>
<feature type="compositionally biased region" description="Basic and acidic residues" evidence="1">
    <location>
        <begin position="833"/>
        <end position="843"/>
    </location>
</feature>
<feature type="region of interest" description="Disordered" evidence="1">
    <location>
        <begin position="161"/>
        <end position="184"/>
    </location>
</feature>
<evidence type="ECO:0000256" key="2">
    <source>
        <dbReference type="SAM" id="Phobius"/>
    </source>
</evidence>
<feature type="compositionally biased region" description="Polar residues" evidence="1">
    <location>
        <begin position="482"/>
        <end position="504"/>
    </location>
</feature>
<reference evidence="4" key="1">
    <citation type="submission" date="2020-01" db="EMBL/GenBank/DDBJ databases">
        <authorList>
            <consortium name="DOE Joint Genome Institute"/>
            <person name="Haridas S."/>
            <person name="Albert R."/>
            <person name="Binder M."/>
            <person name="Bloem J."/>
            <person name="Labutti K."/>
            <person name="Salamov A."/>
            <person name="Andreopoulos B."/>
            <person name="Baker S.E."/>
            <person name="Barry K."/>
            <person name="Bills G."/>
            <person name="Bluhm B.H."/>
            <person name="Cannon C."/>
            <person name="Castanera R."/>
            <person name="Culley D.E."/>
            <person name="Daum C."/>
            <person name="Ezra D."/>
            <person name="Gonzalez J.B."/>
            <person name="Henrissat B."/>
            <person name="Kuo A."/>
            <person name="Liang C."/>
            <person name="Lipzen A."/>
            <person name="Lutzoni F."/>
            <person name="Magnuson J."/>
            <person name="Mondo S."/>
            <person name="Nolan M."/>
            <person name="Ohm R."/>
            <person name="Pangilinan J."/>
            <person name="Park H.-J."/>
            <person name="Ramirez L."/>
            <person name="Alfaro M."/>
            <person name="Sun H."/>
            <person name="Tritt A."/>
            <person name="Yoshinaga Y."/>
            <person name="Zwiers L.-H."/>
            <person name="Turgeon B.G."/>
            <person name="Goodwin S.B."/>
            <person name="Spatafora J.W."/>
            <person name="Crous P.W."/>
            <person name="Grigoriev I.V."/>
        </authorList>
    </citation>
    <scope>NUCLEOTIDE SEQUENCE</scope>
    <source>
        <strain evidence="4">CBS 342.82</strain>
    </source>
</reference>
<feature type="compositionally biased region" description="Low complexity" evidence="1">
    <location>
        <begin position="555"/>
        <end position="564"/>
    </location>
</feature>
<reference evidence="4" key="2">
    <citation type="submission" date="2020-04" db="EMBL/GenBank/DDBJ databases">
        <authorList>
            <consortium name="NCBI Genome Project"/>
        </authorList>
    </citation>
    <scope>NUCLEOTIDE SEQUENCE</scope>
    <source>
        <strain evidence="4">CBS 342.82</strain>
    </source>
</reference>
<feature type="compositionally biased region" description="Acidic residues" evidence="1">
    <location>
        <begin position="891"/>
        <end position="902"/>
    </location>
</feature>
<reference evidence="4" key="3">
    <citation type="submission" date="2025-08" db="UniProtKB">
        <authorList>
            <consortium name="RefSeq"/>
        </authorList>
    </citation>
    <scope>IDENTIFICATION</scope>
    <source>
        <strain evidence="4">CBS 342.82</strain>
    </source>
</reference>
<dbReference type="RefSeq" id="XP_033459775.1">
    <property type="nucleotide sequence ID" value="XM_033599690.1"/>
</dbReference>
<keyword evidence="2" id="KW-1133">Transmembrane helix</keyword>
<evidence type="ECO:0000313" key="3">
    <source>
        <dbReference type="Proteomes" id="UP000504637"/>
    </source>
</evidence>
<evidence type="ECO:0000256" key="1">
    <source>
        <dbReference type="SAM" id="MobiDB-lite"/>
    </source>
</evidence>
<organism evidence="4">
    <name type="scientific">Dissoconium aciculare CBS 342.82</name>
    <dbReference type="NCBI Taxonomy" id="1314786"/>
    <lineage>
        <taxon>Eukaryota</taxon>
        <taxon>Fungi</taxon>
        <taxon>Dikarya</taxon>
        <taxon>Ascomycota</taxon>
        <taxon>Pezizomycotina</taxon>
        <taxon>Dothideomycetes</taxon>
        <taxon>Dothideomycetidae</taxon>
        <taxon>Mycosphaerellales</taxon>
        <taxon>Dissoconiaceae</taxon>
        <taxon>Dissoconium</taxon>
    </lineage>
</organism>
<feature type="region of interest" description="Disordered" evidence="1">
    <location>
        <begin position="467"/>
        <end position="504"/>
    </location>
</feature>
<feature type="compositionally biased region" description="Polar residues" evidence="1">
    <location>
        <begin position="854"/>
        <end position="864"/>
    </location>
</feature>
<keyword evidence="3" id="KW-1185">Reference proteome</keyword>
<feature type="compositionally biased region" description="Polar residues" evidence="1">
    <location>
        <begin position="305"/>
        <end position="319"/>
    </location>
</feature>
<keyword evidence="2" id="KW-0472">Membrane</keyword>
<feature type="compositionally biased region" description="Polar residues" evidence="1">
    <location>
        <begin position="337"/>
        <end position="362"/>
    </location>
</feature>
<evidence type="ECO:0000313" key="4">
    <source>
        <dbReference type="RefSeq" id="XP_033459775.1"/>
    </source>
</evidence>
<feature type="region of interest" description="Disordered" evidence="1">
    <location>
        <begin position="783"/>
        <end position="939"/>
    </location>
</feature>
<feature type="region of interest" description="Disordered" evidence="1">
    <location>
        <begin position="657"/>
        <end position="753"/>
    </location>
</feature>
<feature type="region of interest" description="Disordered" evidence="1">
    <location>
        <begin position="305"/>
        <end position="362"/>
    </location>
</feature>
<proteinExistence type="predicted"/>
<feature type="region of interest" description="Disordered" evidence="1">
    <location>
        <begin position="548"/>
        <end position="588"/>
    </location>
</feature>
<dbReference type="AlphaFoldDB" id="A0A6J3M5D5"/>